<keyword evidence="1" id="KW-1133">Transmembrane helix</keyword>
<keyword evidence="3" id="KW-1185">Reference proteome</keyword>
<evidence type="ECO:0000313" key="3">
    <source>
        <dbReference type="Proteomes" id="UP000515512"/>
    </source>
</evidence>
<accession>A0A7D6VBV3</accession>
<evidence type="ECO:0000313" key="2">
    <source>
        <dbReference type="EMBL" id="QLY31313.1"/>
    </source>
</evidence>
<protein>
    <submittedName>
        <fullName evidence="2">Uncharacterized protein</fullName>
    </submittedName>
</protein>
<organism evidence="2 3">
    <name type="scientific">Nocardia huaxiensis</name>
    <dbReference type="NCBI Taxonomy" id="2755382"/>
    <lineage>
        <taxon>Bacteria</taxon>
        <taxon>Bacillati</taxon>
        <taxon>Actinomycetota</taxon>
        <taxon>Actinomycetes</taxon>
        <taxon>Mycobacteriales</taxon>
        <taxon>Nocardiaceae</taxon>
        <taxon>Nocardia</taxon>
    </lineage>
</organism>
<dbReference type="RefSeq" id="WP_181582509.1">
    <property type="nucleotide sequence ID" value="NZ_CP059399.1"/>
</dbReference>
<dbReference type="AlphaFoldDB" id="A0A7D6VBV3"/>
<reference evidence="2 3" key="1">
    <citation type="submission" date="2020-07" db="EMBL/GenBank/DDBJ databases">
        <authorList>
            <person name="Zhuang K."/>
            <person name="Ran Y."/>
        </authorList>
    </citation>
    <scope>NUCLEOTIDE SEQUENCE [LARGE SCALE GENOMIC DNA]</scope>
    <source>
        <strain evidence="2 3">WCH-YHL-001</strain>
    </source>
</reference>
<dbReference type="EMBL" id="CP059399">
    <property type="protein sequence ID" value="QLY31313.1"/>
    <property type="molecule type" value="Genomic_DNA"/>
</dbReference>
<feature type="transmembrane region" description="Helical" evidence="1">
    <location>
        <begin position="7"/>
        <end position="31"/>
    </location>
</feature>
<sequence length="64" mass="7158">MLRLGIWIMIFGFGSIALQAMDMHFVILAWADEMQPYFGIFLGFVGVLVALISFITKASDRTDA</sequence>
<keyword evidence="1" id="KW-0812">Transmembrane</keyword>
<keyword evidence="1" id="KW-0472">Membrane</keyword>
<gene>
    <name evidence="2" type="ORF">H0264_02815</name>
</gene>
<dbReference type="Proteomes" id="UP000515512">
    <property type="component" value="Chromosome"/>
</dbReference>
<name>A0A7D6VBV3_9NOCA</name>
<dbReference type="KEGG" id="nhu:H0264_02815"/>
<feature type="transmembrane region" description="Helical" evidence="1">
    <location>
        <begin position="37"/>
        <end position="56"/>
    </location>
</feature>
<proteinExistence type="predicted"/>
<evidence type="ECO:0000256" key="1">
    <source>
        <dbReference type="SAM" id="Phobius"/>
    </source>
</evidence>